<keyword evidence="2" id="KW-1133">Transmembrane helix</keyword>
<dbReference type="EMBL" id="PDJJ01000001">
    <property type="protein sequence ID" value="PFG42090.1"/>
    <property type="molecule type" value="Genomic_DNA"/>
</dbReference>
<name>A0A2A9EUX8_9MICO</name>
<evidence type="ECO:0000313" key="3">
    <source>
        <dbReference type="EMBL" id="PFG42090.1"/>
    </source>
</evidence>
<evidence type="ECO:0000256" key="2">
    <source>
        <dbReference type="SAM" id="Phobius"/>
    </source>
</evidence>
<evidence type="ECO:0000256" key="1">
    <source>
        <dbReference type="SAM" id="MobiDB-lite"/>
    </source>
</evidence>
<keyword evidence="2" id="KW-0812">Transmembrane</keyword>
<keyword evidence="4" id="KW-1185">Reference proteome</keyword>
<sequence length="218" mass="22904">MVDQKPGYLSPGFRTPGDKVHQKKNRAAVVRRRRLLLVGAAVAIVAVALVTALVWPGFARQADPLPEVTVTAPPPTPTAEAEPLPEGPTEFLTSLPETVLQLVRLDVAEDGDRVDETGAVEAWTVVYGDGSGTQVDLAAGQWADDDAASEVHDVLLQAAGEPTISGDVTVGDEVVGTYAVTPGGTAGTSVVTWRNGTAVFRATGPDQLVQDFYESFPM</sequence>
<proteinExistence type="predicted"/>
<organism evidence="3 4">
    <name type="scientific">Isoptericola jiangsuensis</name>
    <dbReference type="NCBI Taxonomy" id="548579"/>
    <lineage>
        <taxon>Bacteria</taxon>
        <taxon>Bacillati</taxon>
        <taxon>Actinomycetota</taxon>
        <taxon>Actinomycetes</taxon>
        <taxon>Micrococcales</taxon>
        <taxon>Promicromonosporaceae</taxon>
        <taxon>Isoptericola</taxon>
    </lineage>
</organism>
<dbReference type="OrthoDB" id="5140693at2"/>
<comment type="caution">
    <text evidence="3">The sequence shown here is derived from an EMBL/GenBank/DDBJ whole genome shotgun (WGS) entry which is preliminary data.</text>
</comment>
<evidence type="ECO:0000313" key="4">
    <source>
        <dbReference type="Proteomes" id="UP000224130"/>
    </source>
</evidence>
<dbReference type="Proteomes" id="UP000224130">
    <property type="component" value="Unassembled WGS sequence"/>
</dbReference>
<feature type="transmembrane region" description="Helical" evidence="2">
    <location>
        <begin position="35"/>
        <end position="58"/>
    </location>
</feature>
<gene>
    <name evidence="3" type="ORF">ATJ88_0740</name>
</gene>
<accession>A0A2A9EUX8</accession>
<feature type="region of interest" description="Disordered" evidence="1">
    <location>
        <begin position="66"/>
        <end position="88"/>
    </location>
</feature>
<feature type="region of interest" description="Disordered" evidence="1">
    <location>
        <begin position="1"/>
        <end position="21"/>
    </location>
</feature>
<dbReference type="AlphaFoldDB" id="A0A2A9EUX8"/>
<protein>
    <submittedName>
        <fullName evidence="3">Uncharacterized protein</fullName>
    </submittedName>
</protein>
<dbReference type="RefSeq" id="WP_098462663.1">
    <property type="nucleotide sequence ID" value="NZ_PDJJ01000001.1"/>
</dbReference>
<keyword evidence="2" id="KW-0472">Membrane</keyword>
<reference evidence="3 4" key="1">
    <citation type="submission" date="2017-10" db="EMBL/GenBank/DDBJ databases">
        <title>Sequencing the genomes of 1000 actinobacteria strains.</title>
        <authorList>
            <person name="Klenk H.-P."/>
        </authorList>
    </citation>
    <scope>NUCLEOTIDE SEQUENCE [LARGE SCALE GENOMIC DNA]</scope>
    <source>
        <strain evidence="3 4">DSM 21863</strain>
    </source>
</reference>
<feature type="compositionally biased region" description="Low complexity" evidence="1">
    <location>
        <begin position="78"/>
        <end position="88"/>
    </location>
</feature>